<dbReference type="EMBL" id="JAUZVY010000002">
    <property type="protein sequence ID" value="MDP4528795.1"/>
    <property type="molecule type" value="Genomic_DNA"/>
</dbReference>
<keyword evidence="2" id="KW-0004">4Fe-4S</keyword>
<proteinExistence type="predicted"/>
<evidence type="ECO:0000256" key="6">
    <source>
        <dbReference type="ARBA" id="ARBA00023014"/>
    </source>
</evidence>
<keyword evidence="3" id="KW-0949">S-adenosyl-L-methionine</keyword>
<evidence type="ECO:0000256" key="1">
    <source>
        <dbReference type="ARBA" id="ARBA00001966"/>
    </source>
</evidence>
<dbReference type="PROSITE" id="PS51918">
    <property type="entry name" value="RADICAL_SAM"/>
    <property type="match status" value="1"/>
</dbReference>
<evidence type="ECO:0000256" key="5">
    <source>
        <dbReference type="ARBA" id="ARBA00023004"/>
    </source>
</evidence>
<keyword evidence="5" id="KW-0408">Iron</keyword>
<gene>
    <name evidence="8" type="primary">thiH</name>
    <name evidence="8" type="ORF">Q3O59_07080</name>
</gene>
<dbReference type="NCBIfam" id="TIGR02351">
    <property type="entry name" value="thiH"/>
    <property type="match status" value="1"/>
</dbReference>
<dbReference type="SFLD" id="SFLDS00029">
    <property type="entry name" value="Radical_SAM"/>
    <property type="match status" value="1"/>
</dbReference>
<keyword evidence="4" id="KW-0479">Metal-binding</keyword>
<dbReference type="SUPFAM" id="SSF102114">
    <property type="entry name" value="Radical SAM enzymes"/>
    <property type="match status" value="1"/>
</dbReference>
<evidence type="ECO:0000259" key="7">
    <source>
        <dbReference type="PROSITE" id="PS51918"/>
    </source>
</evidence>
<evidence type="ECO:0000313" key="8">
    <source>
        <dbReference type="EMBL" id="MDP4528795.1"/>
    </source>
</evidence>
<dbReference type="Pfam" id="PF06968">
    <property type="entry name" value="BATS"/>
    <property type="match status" value="1"/>
</dbReference>
<dbReference type="CDD" id="cd01335">
    <property type="entry name" value="Radical_SAM"/>
    <property type="match status" value="1"/>
</dbReference>
<name>A0ABT9GP96_9GAMM</name>
<evidence type="ECO:0000256" key="3">
    <source>
        <dbReference type="ARBA" id="ARBA00022691"/>
    </source>
</evidence>
<comment type="cofactor">
    <cofactor evidence="1">
        <name>[4Fe-4S] cluster</name>
        <dbReference type="ChEBI" id="CHEBI:49883"/>
    </cofactor>
</comment>
<dbReference type="InterPro" id="IPR058240">
    <property type="entry name" value="rSAM_sf"/>
</dbReference>
<sequence length="380" mass="43461">MRAEPSEHGDFFQQWQQACWHQHQLQSSSYHREQVLQALNKPKLTLTDFQALLSPAAEPLLPQLAAKAQQLTRQRFGRTQQLFAPLYLSNLCANECSYCGFSMSQKVKRRVLTADEVERECLALRQSGINQVLLVTGEHERKVGIAYFRQMLPLVRRHFSSVMLEVQPLSEAEYRELRQLGVDAVMVYQETYQEAAYQRHHLKGQKSDIKWRLDCPDRLGKAGIDKIGIGVLFGLADWRTDATFLAMHLLYLQHRYWQSRYSLSVPRIRPCSGGIEVPHPLSDKHLVQLVCAFRLLSPSLEISLSTRERAELRDQLVPIAITSSSAGSSTRPGGYAVDPEALEQFSIDDNRSPKVYQQRLQQLGLAPVMKDWEPYLGRES</sequence>
<dbReference type="SFLD" id="SFLDG01060">
    <property type="entry name" value="BATS_domain_containing"/>
    <property type="match status" value="1"/>
</dbReference>
<dbReference type="Pfam" id="PF04055">
    <property type="entry name" value="Radical_SAM"/>
    <property type="match status" value="1"/>
</dbReference>
<evidence type="ECO:0000256" key="4">
    <source>
        <dbReference type="ARBA" id="ARBA00022723"/>
    </source>
</evidence>
<accession>A0ABT9GP96</accession>
<keyword evidence="6" id="KW-0411">Iron-sulfur</keyword>
<dbReference type="RefSeq" id="WP_305944902.1">
    <property type="nucleotide sequence ID" value="NZ_JAUZVY010000002.1"/>
</dbReference>
<dbReference type="InterPro" id="IPR013785">
    <property type="entry name" value="Aldolase_TIM"/>
</dbReference>
<protein>
    <submittedName>
        <fullName evidence="8">2-iminoacetate synthase ThiH</fullName>
    </submittedName>
</protein>
<dbReference type="SMART" id="SM00876">
    <property type="entry name" value="BATS"/>
    <property type="match status" value="1"/>
</dbReference>
<dbReference type="SFLD" id="SFLDF00301">
    <property type="entry name" value="2-iminoacetate_synthase_(ThiH)"/>
    <property type="match status" value="1"/>
</dbReference>
<dbReference type="InterPro" id="IPR010722">
    <property type="entry name" value="BATS_dom"/>
</dbReference>
<dbReference type="InterPro" id="IPR012726">
    <property type="entry name" value="ThiH"/>
</dbReference>
<evidence type="ECO:0000313" key="9">
    <source>
        <dbReference type="Proteomes" id="UP001236258"/>
    </source>
</evidence>
<dbReference type="PANTHER" id="PTHR43583">
    <property type="entry name" value="2-IMINOACETATE SYNTHASE"/>
    <property type="match status" value="1"/>
</dbReference>
<organism evidence="8 9">
    <name type="scientific">Alkalimonas delamerensis</name>
    <dbReference type="NCBI Taxonomy" id="265981"/>
    <lineage>
        <taxon>Bacteria</taxon>
        <taxon>Pseudomonadati</taxon>
        <taxon>Pseudomonadota</taxon>
        <taxon>Gammaproteobacteria</taxon>
        <taxon>Alkalimonas</taxon>
    </lineage>
</organism>
<feature type="domain" description="Radical SAM core" evidence="7">
    <location>
        <begin position="78"/>
        <end position="313"/>
    </location>
</feature>
<comment type="caution">
    <text evidence="8">The sequence shown here is derived from an EMBL/GenBank/DDBJ whole genome shotgun (WGS) entry which is preliminary data.</text>
</comment>
<reference evidence="8 9" key="1">
    <citation type="submission" date="2023-08" db="EMBL/GenBank/DDBJ databases">
        <authorList>
            <person name="Joshi A."/>
            <person name="Thite S."/>
        </authorList>
    </citation>
    <scope>NUCLEOTIDE SEQUENCE [LARGE SCALE GENOMIC DNA]</scope>
    <source>
        <strain evidence="8 9">1E1</strain>
    </source>
</reference>
<dbReference type="InterPro" id="IPR034428">
    <property type="entry name" value="ThiH/NoCL/HydG-like"/>
</dbReference>
<dbReference type="SFLD" id="SFLDG01081">
    <property type="entry name" value="cleavage_of_the_Ca-Cb_bond_in"/>
    <property type="match status" value="1"/>
</dbReference>
<dbReference type="Proteomes" id="UP001236258">
    <property type="component" value="Unassembled WGS sequence"/>
</dbReference>
<evidence type="ECO:0000256" key="2">
    <source>
        <dbReference type="ARBA" id="ARBA00022485"/>
    </source>
</evidence>
<keyword evidence="9" id="KW-1185">Reference proteome</keyword>
<dbReference type="PANTHER" id="PTHR43583:SF1">
    <property type="entry name" value="2-IMINOACETATE SYNTHASE"/>
    <property type="match status" value="1"/>
</dbReference>
<dbReference type="Gene3D" id="3.20.20.70">
    <property type="entry name" value="Aldolase class I"/>
    <property type="match status" value="1"/>
</dbReference>
<dbReference type="InterPro" id="IPR007197">
    <property type="entry name" value="rSAM"/>
</dbReference>